<dbReference type="OrthoDB" id="7862769at2"/>
<sequence>MKSDPKIDAQPEDAWRERLKQAIDDRRLSYKALSVEAGFNGEYVSRMLNGRINPTVDKILTICRIANIDPVFLFSSTTSNKEMREVVEAASTLSEREAGLVSRLLQSARPE</sequence>
<dbReference type="GO" id="GO:0003677">
    <property type="term" value="F:DNA binding"/>
    <property type="evidence" value="ECO:0007669"/>
    <property type="project" value="InterPro"/>
</dbReference>
<dbReference type="Proteomes" id="UP000283063">
    <property type="component" value="Chromosome"/>
</dbReference>
<evidence type="ECO:0000313" key="3">
    <source>
        <dbReference type="Proteomes" id="UP000283063"/>
    </source>
</evidence>
<dbReference type="AlphaFoldDB" id="A0A3T0N3X7"/>
<dbReference type="SUPFAM" id="SSF47413">
    <property type="entry name" value="lambda repressor-like DNA-binding domains"/>
    <property type="match status" value="1"/>
</dbReference>
<dbReference type="EMBL" id="CP033219">
    <property type="protein sequence ID" value="AZV78736.1"/>
    <property type="molecule type" value="Genomic_DNA"/>
</dbReference>
<dbReference type="InterPro" id="IPR010982">
    <property type="entry name" value="Lambda_DNA-bd_dom_sf"/>
</dbReference>
<feature type="domain" description="HTH cro/C1-type" evidence="1">
    <location>
        <begin position="19"/>
        <end position="73"/>
    </location>
</feature>
<organism evidence="2 3">
    <name type="scientific">Parasedimentitalea marina</name>
    <dbReference type="NCBI Taxonomy" id="2483033"/>
    <lineage>
        <taxon>Bacteria</taxon>
        <taxon>Pseudomonadati</taxon>
        <taxon>Pseudomonadota</taxon>
        <taxon>Alphaproteobacteria</taxon>
        <taxon>Rhodobacterales</taxon>
        <taxon>Paracoccaceae</taxon>
        <taxon>Parasedimentitalea</taxon>
    </lineage>
</organism>
<dbReference type="SMART" id="SM00530">
    <property type="entry name" value="HTH_XRE"/>
    <property type="match status" value="1"/>
</dbReference>
<dbReference type="Pfam" id="PF13443">
    <property type="entry name" value="HTH_26"/>
    <property type="match status" value="1"/>
</dbReference>
<name>A0A3T0N3X7_9RHOB</name>
<keyword evidence="3" id="KW-1185">Reference proteome</keyword>
<protein>
    <submittedName>
        <fullName evidence="2">Helix-turn-helix domain-containing protein</fullName>
    </submittedName>
</protein>
<dbReference type="Gene3D" id="1.10.260.40">
    <property type="entry name" value="lambda repressor-like DNA-binding domains"/>
    <property type="match status" value="1"/>
</dbReference>
<gene>
    <name evidence="2" type="ORF">EBB79_13215</name>
</gene>
<dbReference type="PROSITE" id="PS50943">
    <property type="entry name" value="HTH_CROC1"/>
    <property type="match status" value="1"/>
</dbReference>
<reference evidence="2 3" key="1">
    <citation type="submission" date="2018-10" db="EMBL/GenBank/DDBJ databases">
        <title>Parasedimentitalea marina sp. nov., a psychrophilic bacterium isolated from deep seawater of the New Britain Trench.</title>
        <authorList>
            <person name="Cao J."/>
        </authorList>
    </citation>
    <scope>NUCLEOTIDE SEQUENCE [LARGE SCALE GENOMIC DNA]</scope>
    <source>
        <strain evidence="2 3">W43</strain>
    </source>
</reference>
<dbReference type="InterPro" id="IPR001387">
    <property type="entry name" value="Cro/C1-type_HTH"/>
</dbReference>
<evidence type="ECO:0000259" key="1">
    <source>
        <dbReference type="PROSITE" id="PS50943"/>
    </source>
</evidence>
<accession>A0A3T0N3X7</accession>
<evidence type="ECO:0000313" key="2">
    <source>
        <dbReference type="EMBL" id="AZV78736.1"/>
    </source>
</evidence>
<dbReference type="KEGG" id="sedi:EBB79_13215"/>
<proteinExistence type="predicted"/>
<dbReference type="CDD" id="cd00093">
    <property type="entry name" value="HTH_XRE"/>
    <property type="match status" value="1"/>
</dbReference>